<evidence type="ECO:0000256" key="1">
    <source>
        <dbReference type="ARBA" id="ARBA00004370"/>
    </source>
</evidence>
<evidence type="ECO:0000256" key="4">
    <source>
        <dbReference type="ARBA" id="ARBA00023136"/>
    </source>
</evidence>
<dbReference type="GO" id="GO:0016020">
    <property type="term" value="C:membrane"/>
    <property type="evidence" value="ECO:0007669"/>
    <property type="project" value="UniProtKB-SubCell"/>
</dbReference>
<dbReference type="Gene3D" id="1.25.40.10">
    <property type="entry name" value="Tetratricopeptide repeat domain"/>
    <property type="match status" value="1"/>
</dbReference>
<evidence type="ECO:0000313" key="8">
    <source>
        <dbReference type="Proteomes" id="UP000664414"/>
    </source>
</evidence>
<evidence type="ECO:0000256" key="2">
    <source>
        <dbReference type="ARBA" id="ARBA00022692"/>
    </source>
</evidence>
<evidence type="ECO:0000313" key="7">
    <source>
        <dbReference type="EMBL" id="MBN9412811.1"/>
    </source>
</evidence>
<dbReference type="Proteomes" id="UP000664414">
    <property type="component" value="Unassembled WGS sequence"/>
</dbReference>
<dbReference type="Pfam" id="PF07219">
    <property type="entry name" value="HemY_N"/>
    <property type="match status" value="1"/>
</dbReference>
<feature type="transmembrane region" description="Helical" evidence="5">
    <location>
        <begin position="5"/>
        <end position="23"/>
    </location>
</feature>
<dbReference type="SUPFAM" id="SSF48452">
    <property type="entry name" value="TPR-like"/>
    <property type="match status" value="1"/>
</dbReference>
<evidence type="ECO:0000256" key="5">
    <source>
        <dbReference type="SAM" id="Phobius"/>
    </source>
</evidence>
<proteinExistence type="predicted"/>
<dbReference type="InterPro" id="IPR010817">
    <property type="entry name" value="HemY_N"/>
</dbReference>
<evidence type="ECO:0000259" key="6">
    <source>
        <dbReference type="Pfam" id="PF07219"/>
    </source>
</evidence>
<protein>
    <recommendedName>
        <fullName evidence="6">HemY N-terminal domain-containing protein</fullName>
    </recommendedName>
</protein>
<organism evidence="7 8">
    <name type="scientific">Candidatus Paracaedimonas acanthamoebae</name>
    <dbReference type="NCBI Taxonomy" id="244581"/>
    <lineage>
        <taxon>Bacteria</taxon>
        <taxon>Pseudomonadati</taxon>
        <taxon>Pseudomonadota</taxon>
        <taxon>Alphaproteobacteria</taxon>
        <taxon>Holosporales</taxon>
        <taxon>Caedimonadaceae</taxon>
        <taxon>Candidatus Paracaedimonas</taxon>
    </lineage>
</organism>
<evidence type="ECO:0000256" key="3">
    <source>
        <dbReference type="ARBA" id="ARBA00022989"/>
    </source>
</evidence>
<accession>A0A8J7TSX9</accession>
<feature type="domain" description="HemY N-terminal" evidence="6">
    <location>
        <begin position="26"/>
        <end position="123"/>
    </location>
</feature>
<feature type="transmembrane region" description="Helical" evidence="5">
    <location>
        <begin position="43"/>
        <end position="68"/>
    </location>
</feature>
<keyword evidence="2 5" id="KW-0812">Transmembrane</keyword>
<comment type="subcellular location">
    <subcellularLocation>
        <location evidence="1">Membrane</location>
    </subcellularLocation>
</comment>
<gene>
    <name evidence="7" type="ORF">J0H12_02635</name>
</gene>
<comment type="caution">
    <text evidence="7">The sequence shown here is derived from an EMBL/GenBank/DDBJ whole genome shotgun (WGS) entry which is preliminary data.</text>
</comment>
<sequence>MKKIFFYLLTSLFLGSLILYLQWQAGHITLSWGDYQIETTAGILFLFLITFFIIFNISSQFLSFIFNWRKYNQARHRKKIPEVILATFTALERGLPKIALEKAKFIQKYSPTAGLGEYFEAMALMALNDDEQAKTIFKIMTTFKGVEYLGWQGLSRLSLKEDRQAQAQAYAEKALQYFPDSPCALKIIYEQAQALGDYKKAEYALSQLKKIGYFGDDVMNEKKSALFAGWAKSLEGQQSHKEALSRAKKAYRIHPGIEEGKILAELHIKLNHRWRAQFLIKHLWKRSPDQELLQLYIHSVKPETPLKAYEAIQKLTAHNQEHEVSLVVLAEAAHKANLWGATQEYLHQLAKVTKDPLTVKNLEKKFSQYNALN</sequence>
<dbReference type="AlphaFoldDB" id="A0A8J7TSX9"/>
<keyword evidence="3 5" id="KW-1133">Transmembrane helix</keyword>
<dbReference type="InterPro" id="IPR011990">
    <property type="entry name" value="TPR-like_helical_dom_sf"/>
</dbReference>
<keyword evidence="4 5" id="KW-0472">Membrane</keyword>
<name>A0A8J7TSX9_9PROT</name>
<dbReference type="EMBL" id="JAFKGL010000013">
    <property type="protein sequence ID" value="MBN9412811.1"/>
    <property type="molecule type" value="Genomic_DNA"/>
</dbReference>
<reference evidence="7" key="1">
    <citation type="submission" date="2021-02" db="EMBL/GenBank/DDBJ databases">
        <title>Thiocyanate and organic carbon inputs drive convergent selection for specific autotrophic Afipia and Thiobacillus strains within complex microbiomes.</title>
        <authorList>
            <person name="Huddy R.J."/>
            <person name="Sachdeva R."/>
            <person name="Kadzinga F."/>
            <person name="Kantor R.S."/>
            <person name="Harrison S.T.L."/>
            <person name="Banfield J.F."/>
        </authorList>
    </citation>
    <scope>NUCLEOTIDE SEQUENCE</scope>
    <source>
        <strain evidence="7">SCN18_10_11_15_R4_P_38_20</strain>
    </source>
</reference>